<evidence type="ECO:0000313" key="5">
    <source>
        <dbReference type="Proteomes" id="UP000253426"/>
    </source>
</evidence>
<feature type="region of interest" description="Disordered" evidence="1">
    <location>
        <begin position="256"/>
        <end position="289"/>
    </location>
</feature>
<gene>
    <name evidence="4" type="ORF">DES53_101393</name>
</gene>
<comment type="caution">
    <text evidence="4">The sequence shown here is derived from an EMBL/GenBank/DDBJ whole genome shotgun (WGS) entry which is preliminary data.</text>
</comment>
<sequence>MKVKPLLLALLAASVMPGVTANSFAAGYSKAEFTRLHNQVNVLKGEEAPKPAAVGQEITNVTSVATGADSRAELRFPDKSLTRIGANSRFTLKGDGRTLDLEGGVMMLQVPKKMGGAKVRTAAVTAAVTGTTVLFEYLPGGYVKLICVEGSVDLSMNKNPSQFVTVGAGQMIIMKADGNTIPQPVDVDLSTLLKSSKLISADDLGPNARQIQQAMQQQQEEIQGGDLVVTNMVIEGRGTLVSLNNNTALNVFKEVTVTDNNPPPPPNNPGGGNNDNPNPGPDGPSFPGIAPLIAGTTVLNQNSTVFTNPHVEAYNVQQGGVVTSEGIVYNGIANGLFQYFTFGDSNVISPTLQPLLNAPADAWGYPNSGDWALFKFEKLIINGTPYFEYPYSIAYSEGPVPIHDVILASQNGILLGEAGLFPGEVPEEAGGVVGPQGVEDTLLNLADDTLVDNFVLYTQNGNLDIRTTKGNAIYGYNQNVTLVAASAQSDVNINGDVILESGGDSYEGTLTANLNVIAGRDVNVTKKVVADAVNIESGRDVNVNGGKIVADKRNLTVTAKRHINVSNSAELKALTFYETTALVKLVAQQGDINISNSVVEGRNIELEALAGNIHLLNTQTSGDVFKATTYGGNGWINVGGTTINAGTLIQLFAQGANGGVRFTENSHLNSPNVRIAGKTVEILNDKTVTIDSSSFKVFSDNHKYNTTGQGNFSQSPQQNAFGPPN</sequence>
<reference evidence="4 5" key="1">
    <citation type="submission" date="2018-06" db="EMBL/GenBank/DDBJ databases">
        <title>Genomic Encyclopedia of Type Strains, Phase IV (KMG-IV): sequencing the most valuable type-strain genomes for metagenomic binning, comparative biology and taxonomic classification.</title>
        <authorList>
            <person name="Goeker M."/>
        </authorList>
    </citation>
    <scope>NUCLEOTIDE SEQUENCE [LARGE SCALE GENOMIC DNA]</scope>
    <source>
        <strain evidence="4 5">DSM 25532</strain>
    </source>
</reference>
<evidence type="ECO:0000313" key="4">
    <source>
        <dbReference type="EMBL" id="RBP47596.1"/>
    </source>
</evidence>
<dbReference type="Gene3D" id="2.60.120.1440">
    <property type="match status" value="1"/>
</dbReference>
<feature type="chain" id="PRO_5016916756" evidence="2">
    <location>
        <begin position="22"/>
        <end position="725"/>
    </location>
</feature>
<dbReference type="EMBL" id="QNRR01000001">
    <property type="protein sequence ID" value="RBP47596.1"/>
    <property type="molecule type" value="Genomic_DNA"/>
</dbReference>
<dbReference type="Proteomes" id="UP000253426">
    <property type="component" value="Unassembled WGS sequence"/>
</dbReference>
<feature type="region of interest" description="Disordered" evidence="1">
    <location>
        <begin position="706"/>
        <end position="725"/>
    </location>
</feature>
<dbReference type="AlphaFoldDB" id="A0A366HTH9"/>
<dbReference type="PANTHER" id="PTHR38731">
    <property type="entry name" value="LIPL45-RELATED LIPOPROTEIN-RELATED"/>
    <property type="match status" value="1"/>
</dbReference>
<feature type="domain" description="FecR protein" evidence="3">
    <location>
        <begin position="64"/>
        <end position="152"/>
    </location>
</feature>
<evidence type="ECO:0000259" key="3">
    <source>
        <dbReference type="Pfam" id="PF04773"/>
    </source>
</evidence>
<dbReference type="RefSeq" id="WP_113956518.1">
    <property type="nucleotide sequence ID" value="NZ_QNRR01000001.1"/>
</dbReference>
<keyword evidence="2" id="KW-0732">Signal</keyword>
<evidence type="ECO:0000256" key="2">
    <source>
        <dbReference type="SAM" id="SignalP"/>
    </source>
</evidence>
<keyword evidence="5" id="KW-1185">Reference proteome</keyword>
<organism evidence="4 5">
    <name type="scientific">Roseimicrobium gellanilyticum</name>
    <dbReference type="NCBI Taxonomy" id="748857"/>
    <lineage>
        <taxon>Bacteria</taxon>
        <taxon>Pseudomonadati</taxon>
        <taxon>Verrucomicrobiota</taxon>
        <taxon>Verrucomicrobiia</taxon>
        <taxon>Verrucomicrobiales</taxon>
        <taxon>Verrucomicrobiaceae</taxon>
        <taxon>Roseimicrobium</taxon>
    </lineage>
</organism>
<dbReference type="Pfam" id="PF04773">
    <property type="entry name" value="FecR"/>
    <property type="match status" value="1"/>
</dbReference>
<accession>A0A366HTH9</accession>
<dbReference type="InterPro" id="IPR006860">
    <property type="entry name" value="FecR"/>
</dbReference>
<evidence type="ECO:0000256" key="1">
    <source>
        <dbReference type="SAM" id="MobiDB-lite"/>
    </source>
</evidence>
<name>A0A366HTH9_9BACT</name>
<protein>
    <submittedName>
        <fullName evidence="4">FecR family protein</fullName>
    </submittedName>
</protein>
<feature type="signal peptide" evidence="2">
    <location>
        <begin position="1"/>
        <end position="21"/>
    </location>
</feature>
<proteinExistence type="predicted"/>
<dbReference type="OrthoDB" id="175083at2"/>